<keyword evidence="3" id="KW-1185">Reference proteome</keyword>
<dbReference type="Proteomes" id="UP001628179">
    <property type="component" value="Unassembled WGS sequence"/>
</dbReference>
<evidence type="ECO:0000313" key="3">
    <source>
        <dbReference type="Proteomes" id="UP001628179"/>
    </source>
</evidence>
<protein>
    <submittedName>
        <fullName evidence="2">Uncharacterized protein</fullName>
    </submittedName>
</protein>
<comment type="caution">
    <text evidence="2">The sequence shown here is derived from an EMBL/GenBank/DDBJ whole genome shotgun (WGS) entry which is preliminary data.</text>
</comment>
<dbReference type="RefSeq" id="XP_070917376.1">
    <property type="nucleotide sequence ID" value="XM_071061275.1"/>
</dbReference>
<evidence type="ECO:0000313" key="2">
    <source>
        <dbReference type="EMBL" id="GAB1315645.1"/>
    </source>
</evidence>
<feature type="compositionally biased region" description="Low complexity" evidence="1">
    <location>
        <begin position="139"/>
        <end position="151"/>
    </location>
</feature>
<evidence type="ECO:0000256" key="1">
    <source>
        <dbReference type="SAM" id="MobiDB-lite"/>
    </source>
</evidence>
<feature type="region of interest" description="Disordered" evidence="1">
    <location>
        <begin position="250"/>
        <end position="282"/>
    </location>
</feature>
<dbReference type="EMBL" id="BAAFSV010000003">
    <property type="protein sequence ID" value="GAB1315645.1"/>
    <property type="molecule type" value="Genomic_DNA"/>
</dbReference>
<proteinExistence type="predicted"/>
<reference evidence="2 3" key="1">
    <citation type="submission" date="2024-09" db="EMBL/GenBank/DDBJ databases">
        <title>Itraconazole resistance in Madurella fahalii resulting from another homologue of gene encoding cytochrome P450 14-alpha sterol demethylase (CYP51).</title>
        <authorList>
            <person name="Yoshioka I."/>
            <person name="Fahal A.H."/>
            <person name="Kaneko S."/>
            <person name="Yaguchi T."/>
        </authorList>
    </citation>
    <scope>NUCLEOTIDE SEQUENCE [LARGE SCALE GENOMIC DNA]</scope>
    <source>
        <strain evidence="2 3">IFM 68171</strain>
    </source>
</reference>
<organism evidence="2 3">
    <name type="scientific">Madurella fahalii</name>
    <dbReference type="NCBI Taxonomy" id="1157608"/>
    <lineage>
        <taxon>Eukaryota</taxon>
        <taxon>Fungi</taxon>
        <taxon>Dikarya</taxon>
        <taxon>Ascomycota</taxon>
        <taxon>Pezizomycotina</taxon>
        <taxon>Sordariomycetes</taxon>
        <taxon>Sordariomycetidae</taxon>
        <taxon>Sordariales</taxon>
        <taxon>Sordariales incertae sedis</taxon>
        <taxon>Madurella</taxon>
    </lineage>
</organism>
<gene>
    <name evidence="2" type="ORF">MFIFM68171_05855</name>
</gene>
<dbReference type="GeneID" id="98176598"/>
<sequence length="292" mass="31924">MRTYPTPHRVCELCMDPLGRDQTMDTAGYYPEDPEFETINAASGNARVARCGSCRMLTTRIHGFRHASDPHAARDALANHIPREIAAVERKFAHARRWNPDFRAVPSHIHTAALERMRVNVLREVEGRLRESRELLGESAAASGQAGAGAARTPDSDAETLLLGERAWMGSNGTSASASTTDTSVSGGYVGPRARLRWLLGQDAESESGEGSSSGQRSVARMQMDERFTDVRQIQFGDMPIGGIARARDAGDDDLLDQLNSPDRRLNTTPVEPSDNDADNIGFIGHYPLQRP</sequence>
<name>A0ABQ0GDM5_9PEZI</name>
<accession>A0ABQ0GDM5</accession>
<feature type="region of interest" description="Disordered" evidence="1">
    <location>
        <begin position="136"/>
        <end position="155"/>
    </location>
</feature>